<dbReference type="EMBL" id="JBEUOH010000006">
    <property type="protein sequence ID" value="KAL0892609.1"/>
    <property type="molecule type" value="Genomic_DNA"/>
</dbReference>
<organism evidence="1 2">
    <name type="scientific">Loxostege sticticalis</name>
    <name type="common">Beet webworm moth</name>
    <dbReference type="NCBI Taxonomy" id="481309"/>
    <lineage>
        <taxon>Eukaryota</taxon>
        <taxon>Metazoa</taxon>
        <taxon>Ecdysozoa</taxon>
        <taxon>Arthropoda</taxon>
        <taxon>Hexapoda</taxon>
        <taxon>Insecta</taxon>
        <taxon>Pterygota</taxon>
        <taxon>Neoptera</taxon>
        <taxon>Endopterygota</taxon>
        <taxon>Lepidoptera</taxon>
        <taxon>Glossata</taxon>
        <taxon>Ditrysia</taxon>
        <taxon>Pyraloidea</taxon>
        <taxon>Crambidae</taxon>
        <taxon>Pyraustinae</taxon>
        <taxon>Loxostege</taxon>
    </lineage>
</organism>
<keyword evidence="2" id="KW-1185">Reference proteome</keyword>
<gene>
    <name evidence="1" type="ORF">ABMA27_014338</name>
</gene>
<name>A0ABR3I8M1_LOXSC</name>
<protein>
    <recommendedName>
        <fullName evidence="3">Reverse transcriptase</fullName>
    </recommendedName>
</protein>
<sequence>MVLLSASICGLRRLVSICEEYATSHGLVYNVDKSQVMVFGAGSKRYENIPPIKINNNTLQRVLKFKYLGHMLTPDLKDDEDIERERRALSYNNAFRVLLRLPRFCSASGMFAEADVDCFYASMRKRCASLVRRVRESGNSILNMIAGRLDCIYVRRSCAMSGGVVQNWPL</sequence>
<accession>A0ABR3I8M1</accession>
<comment type="caution">
    <text evidence="1">The sequence shown here is derived from an EMBL/GenBank/DDBJ whole genome shotgun (WGS) entry which is preliminary data.</text>
</comment>
<evidence type="ECO:0000313" key="1">
    <source>
        <dbReference type="EMBL" id="KAL0892609.1"/>
    </source>
</evidence>
<dbReference type="Proteomes" id="UP001549920">
    <property type="component" value="Unassembled WGS sequence"/>
</dbReference>
<reference evidence="1 2" key="1">
    <citation type="submission" date="2024-06" db="EMBL/GenBank/DDBJ databases">
        <title>A chromosome-level genome assembly of beet webworm, Loxostege sticticalis.</title>
        <authorList>
            <person name="Zhang Y."/>
        </authorList>
    </citation>
    <scope>NUCLEOTIDE SEQUENCE [LARGE SCALE GENOMIC DNA]</scope>
    <source>
        <strain evidence="1">AQ026</strain>
        <tissue evidence="1">Whole body</tissue>
    </source>
</reference>
<evidence type="ECO:0000313" key="2">
    <source>
        <dbReference type="Proteomes" id="UP001549920"/>
    </source>
</evidence>
<evidence type="ECO:0008006" key="3">
    <source>
        <dbReference type="Google" id="ProtNLM"/>
    </source>
</evidence>
<proteinExistence type="predicted"/>